<organism evidence="2 3">
    <name type="scientific">Actinomadura vinacea</name>
    <dbReference type="NCBI Taxonomy" id="115336"/>
    <lineage>
        <taxon>Bacteria</taxon>
        <taxon>Bacillati</taxon>
        <taxon>Actinomycetota</taxon>
        <taxon>Actinomycetes</taxon>
        <taxon>Streptosporangiales</taxon>
        <taxon>Thermomonosporaceae</taxon>
        <taxon>Actinomadura</taxon>
    </lineage>
</organism>
<sequence>MLMRAGRGGRVGVRGGIVLLASALIGAAACSSTSTTAGGGSQKTVTFAGFFGVFQDQFTEAVIEPFEKQHPDIKVNFVPIKNSAEVLGKLRATKSRPDLDVALMDSSVAPTANTEGLFAQLDPAKVGNLANVDKAGRNGNWGPALTFDSLSILYNTKQVKTPPTSWNDLWDGAYKGKIALPIADTRGVALIVALEKIAGANYQQSIDPALNRLKQLAPNVQTWNPQPDVYTAIASGADSIGVGWNARGQIFNRTSKGALATVQPKEGNVLQVNTINLVKNSPRADAAQQFIDYAISAPAQEAFAKASYYAPTNTKATLPGDVLELTAQSKQQQANRIPIDWAWITPRYSAWVDRIKREVISE</sequence>
<dbReference type="PANTHER" id="PTHR30006:SF2">
    <property type="entry name" value="ABC TRANSPORTER SUBSTRATE-BINDING PROTEIN"/>
    <property type="match status" value="1"/>
</dbReference>
<comment type="caution">
    <text evidence="2">The sequence shown here is derived from an EMBL/GenBank/DDBJ whole genome shotgun (WGS) entry which is preliminary data.</text>
</comment>
<evidence type="ECO:0000256" key="1">
    <source>
        <dbReference type="ARBA" id="ARBA00022729"/>
    </source>
</evidence>
<dbReference type="EMBL" id="BAAARW010000039">
    <property type="protein sequence ID" value="GAA2454667.1"/>
    <property type="molecule type" value="Genomic_DNA"/>
</dbReference>
<dbReference type="PROSITE" id="PS51257">
    <property type="entry name" value="PROKAR_LIPOPROTEIN"/>
    <property type="match status" value="1"/>
</dbReference>
<keyword evidence="1" id="KW-0732">Signal</keyword>
<gene>
    <name evidence="2" type="ORF">GCM10010191_87050</name>
</gene>
<reference evidence="2 3" key="1">
    <citation type="journal article" date="2019" name="Int. J. Syst. Evol. Microbiol.">
        <title>The Global Catalogue of Microorganisms (GCM) 10K type strain sequencing project: providing services to taxonomists for standard genome sequencing and annotation.</title>
        <authorList>
            <consortium name="The Broad Institute Genomics Platform"/>
            <consortium name="The Broad Institute Genome Sequencing Center for Infectious Disease"/>
            <person name="Wu L."/>
            <person name="Ma J."/>
        </authorList>
    </citation>
    <scope>NUCLEOTIDE SEQUENCE [LARGE SCALE GENOMIC DNA]</scope>
    <source>
        <strain evidence="2 3">JCM 3325</strain>
    </source>
</reference>
<evidence type="ECO:0000313" key="2">
    <source>
        <dbReference type="EMBL" id="GAA2454667.1"/>
    </source>
</evidence>
<name>A0ABN3KB29_9ACTN</name>
<dbReference type="InterPro" id="IPR006059">
    <property type="entry name" value="SBP"/>
</dbReference>
<proteinExistence type="predicted"/>
<dbReference type="Proteomes" id="UP001501231">
    <property type="component" value="Unassembled WGS sequence"/>
</dbReference>
<evidence type="ECO:0000313" key="3">
    <source>
        <dbReference type="Proteomes" id="UP001501231"/>
    </source>
</evidence>
<keyword evidence="3" id="KW-1185">Reference proteome</keyword>
<dbReference type="Pfam" id="PF13416">
    <property type="entry name" value="SBP_bac_8"/>
    <property type="match status" value="1"/>
</dbReference>
<dbReference type="RefSeq" id="WP_344597439.1">
    <property type="nucleotide sequence ID" value="NZ_BAAARW010000039.1"/>
</dbReference>
<accession>A0ABN3KB29</accession>
<dbReference type="SUPFAM" id="SSF53850">
    <property type="entry name" value="Periplasmic binding protein-like II"/>
    <property type="match status" value="1"/>
</dbReference>
<dbReference type="CDD" id="cd13589">
    <property type="entry name" value="PBP2_polyamine_RpCGA009"/>
    <property type="match status" value="1"/>
</dbReference>
<dbReference type="PANTHER" id="PTHR30006">
    <property type="entry name" value="THIAMINE-BINDING PERIPLASMIC PROTEIN-RELATED"/>
    <property type="match status" value="1"/>
</dbReference>
<protein>
    <submittedName>
        <fullName evidence="2">ABC transporter substrate-binding protein</fullName>
    </submittedName>
</protein>
<dbReference type="Gene3D" id="3.40.190.10">
    <property type="entry name" value="Periplasmic binding protein-like II"/>
    <property type="match status" value="2"/>
</dbReference>